<evidence type="ECO:0000313" key="8">
    <source>
        <dbReference type="Proteomes" id="UP001242045"/>
    </source>
</evidence>
<feature type="transmembrane region" description="Helical" evidence="5">
    <location>
        <begin position="39"/>
        <end position="57"/>
    </location>
</feature>
<sequence>MTNSATSVLTAMDTRPAAAASSTAAATAAAGASIKNLPVSLFAAVMGLSGLSMGWRLAHTEFGAVVPRVVSDVIGLFATFVFVVLAIAYGAKLLRHPAAVKAEFNHPIAGNFFGTIAIALLLQSAVLGHYNDTLGQVMWIAGTVATLLLAAHVVSRLLGGNCHPAHAVPAWIIPGVAALDIPVTGSHMPMAWAGEVLLLSAAVGSVLALVLFTMIVTRLIQHEPLAPAMTPSLLILVAPFEVGFTAYVNLTGRVDLFAGLLFYFGVFLFVVLAPKVFRRSVPFGAGWWAVSFPLAAMVNAGVVYVGVQGVWPLKVVAGGMLVVLTAVLFVLTVRTVRVLFNGRLLAS</sequence>
<evidence type="ECO:0000256" key="1">
    <source>
        <dbReference type="ARBA" id="ARBA00004141"/>
    </source>
</evidence>
<dbReference type="Gene3D" id="1.50.10.150">
    <property type="entry name" value="Voltage-dependent anion channel"/>
    <property type="match status" value="1"/>
</dbReference>
<feature type="transmembrane region" description="Helical" evidence="5">
    <location>
        <begin position="313"/>
        <end position="333"/>
    </location>
</feature>
<feature type="transmembrane region" description="Helical" evidence="5">
    <location>
        <begin position="256"/>
        <end position="273"/>
    </location>
</feature>
<dbReference type="InterPro" id="IPR004695">
    <property type="entry name" value="SLAC1/Mae1/Ssu1/TehA"/>
</dbReference>
<reference evidence="7" key="1">
    <citation type="submission" date="2023-07" db="EMBL/GenBank/DDBJ databases">
        <title>Sorghum-associated microbial communities from plants grown in Nebraska, USA.</title>
        <authorList>
            <person name="Schachtman D."/>
        </authorList>
    </citation>
    <scope>NUCLEOTIDE SEQUENCE</scope>
    <source>
        <strain evidence="7">DS3754</strain>
    </source>
</reference>
<dbReference type="PANTHER" id="PTHR37955">
    <property type="entry name" value="TELLURITE RESISTANCE PROTEIN TEHA"/>
    <property type="match status" value="1"/>
</dbReference>
<dbReference type="CDD" id="cd09323">
    <property type="entry name" value="TDT_SLAC1_like"/>
    <property type="match status" value="1"/>
</dbReference>
<feature type="transmembrane region" description="Helical" evidence="5">
    <location>
        <begin position="232"/>
        <end position="250"/>
    </location>
</feature>
<feature type="transmembrane region" description="Helical" evidence="5">
    <location>
        <begin position="196"/>
        <end position="220"/>
    </location>
</feature>
<evidence type="ECO:0000313" key="7">
    <source>
        <dbReference type="EMBL" id="MDP9891925.1"/>
    </source>
</evidence>
<accession>A0AAW8CNM2</accession>
<organism evidence="7 8">
    <name type="scientific">Variovorax boronicumulans</name>
    <dbReference type="NCBI Taxonomy" id="436515"/>
    <lineage>
        <taxon>Bacteria</taxon>
        <taxon>Pseudomonadati</taxon>
        <taxon>Pseudomonadota</taxon>
        <taxon>Betaproteobacteria</taxon>
        <taxon>Burkholderiales</taxon>
        <taxon>Comamonadaceae</taxon>
        <taxon>Variovorax</taxon>
    </lineage>
</organism>
<gene>
    <name evidence="7" type="ORF">J2W31_001028</name>
</gene>
<feature type="transmembrane region" description="Helical" evidence="5">
    <location>
        <begin position="285"/>
        <end position="307"/>
    </location>
</feature>
<dbReference type="Proteomes" id="UP001242045">
    <property type="component" value="Unassembled WGS sequence"/>
</dbReference>
<feature type="signal peptide" evidence="6">
    <location>
        <begin position="1"/>
        <end position="19"/>
    </location>
</feature>
<dbReference type="RefSeq" id="WP_307684037.1">
    <property type="nucleotide sequence ID" value="NZ_JAUSRD010000002.1"/>
</dbReference>
<dbReference type="GO" id="GO:0046583">
    <property type="term" value="F:monoatomic cation efflux transmembrane transporter activity"/>
    <property type="evidence" value="ECO:0007669"/>
    <property type="project" value="TreeGrafter"/>
</dbReference>
<dbReference type="InterPro" id="IPR038665">
    <property type="entry name" value="Voltage-dep_anion_channel_sf"/>
</dbReference>
<feature type="transmembrane region" description="Helical" evidence="5">
    <location>
        <begin position="111"/>
        <end position="130"/>
    </location>
</feature>
<dbReference type="PANTHER" id="PTHR37955:SF1">
    <property type="entry name" value="DEP DOMAIN-CONTAINING PROTEIN"/>
    <property type="match status" value="1"/>
</dbReference>
<dbReference type="Pfam" id="PF03595">
    <property type="entry name" value="SLAC1"/>
    <property type="match status" value="1"/>
</dbReference>
<evidence type="ECO:0000256" key="5">
    <source>
        <dbReference type="SAM" id="Phobius"/>
    </source>
</evidence>
<name>A0AAW8CNM2_9BURK</name>
<comment type="subcellular location">
    <subcellularLocation>
        <location evidence="1">Membrane</location>
        <topology evidence="1">Multi-pass membrane protein</topology>
    </subcellularLocation>
</comment>
<keyword evidence="4 5" id="KW-0472">Membrane</keyword>
<dbReference type="AlphaFoldDB" id="A0AAW8CNM2"/>
<protein>
    <submittedName>
        <fullName evidence="7">Tellurite resistance protein</fullName>
    </submittedName>
</protein>
<dbReference type="EMBL" id="JAUSRD010000002">
    <property type="protein sequence ID" value="MDP9891925.1"/>
    <property type="molecule type" value="Genomic_DNA"/>
</dbReference>
<proteinExistence type="predicted"/>
<evidence type="ECO:0000256" key="3">
    <source>
        <dbReference type="ARBA" id="ARBA00022989"/>
    </source>
</evidence>
<keyword evidence="3 5" id="KW-1133">Transmembrane helix</keyword>
<evidence type="ECO:0000256" key="6">
    <source>
        <dbReference type="SAM" id="SignalP"/>
    </source>
</evidence>
<feature type="transmembrane region" description="Helical" evidence="5">
    <location>
        <begin position="137"/>
        <end position="154"/>
    </location>
</feature>
<dbReference type="GO" id="GO:0005886">
    <property type="term" value="C:plasma membrane"/>
    <property type="evidence" value="ECO:0007669"/>
    <property type="project" value="TreeGrafter"/>
</dbReference>
<feature type="transmembrane region" description="Helical" evidence="5">
    <location>
        <begin position="69"/>
        <end position="91"/>
    </location>
</feature>
<dbReference type="InterPro" id="IPR052951">
    <property type="entry name" value="Tellurite_res_ion_channel"/>
</dbReference>
<comment type="caution">
    <text evidence="7">The sequence shown here is derived from an EMBL/GenBank/DDBJ whole genome shotgun (WGS) entry which is preliminary data.</text>
</comment>
<evidence type="ECO:0000256" key="2">
    <source>
        <dbReference type="ARBA" id="ARBA00022692"/>
    </source>
</evidence>
<feature type="chain" id="PRO_5043577833" evidence="6">
    <location>
        <begin position="20"/>
        <end position="347"/>
    </location>
</feature>
<evidence type="ECO:0000256" key="4">
    <source>
        <dbReference type="ARBA" id="ARBA00023136"/>
    </source>
</evidence>
<keyword evidence="6" id="KW-0732">Signal</keyword>
<keyword evidence="2 5" id="KW-0812">Transmembrane</keyword>